<feature type="transmembrane region" description="Helical" evidence="1">
    <location>
        <begin position="14"/>
        <end position="32"/>
    </location>
</feature>
<organism evidence="2 3">
    <name type="scientific">Petrolisthes manimaculis</name>
    <dbReference type="NCBI Taxonomy" id="1843537"/>
    <lineage>
        <taxon>Eukaryota</taxon>
        <taxon>Metazoa</taxon>
        <taxon>Ecdysozoa</taxon>
        <taxon>Arthropoda</taxon>
        <taxon>Crustacea</taxon>
        <taxon>Multicrustacea</taxon>
        <taxon>Malacostraca</taxon>
        <taxon>Eumalacostraca</taxon>
        <taxon>Eucarida</taxon>
        <taxon>Decapoda</taxon>
        <taxon>Pleocyemata</taxon>
        <taxon>Anomura</taxon>
        <taxon>Galatheoidea</taxon>
        <taxon>Porcellanidae</taxon>
        <taxon>Petrolisthes</taxon>
    </lineage>
</organism>
<keyword evidence="1" id="KW-1133">Transmembrane helix</keyword>
<name>A0AAE1PVF9_9EUCA</name>
<comment type="caution">
    <text evidence="2">The sequence shown here is derived from an EMBL/GenBank/DDBJ whole genome shotgun (WGS) entry which is preliminary data.</text>
</comment>
<evidence type="ECO:0000313" key="3">
    <source>
        <dbReference type="Proteomes" id="UP001292094"/>
    </source>
</evidence>
<dbReference type="AlphaFoldDB" id="A0AAE1PVF9"/>
<accession>A0AAE1PVF9</accession>
<dbReference type="Proteomes" id="UP001292094">
    <property type="component" value="Unassembled WGS sequence"/>
</dbReference>
<keyword evidence="1" id="KW-0812">Transmembrane</keyword>
<sequence length="104" mass="11820">MTWQLKMVELGSSLVTYSVLTLLTVMLANWFYKRRQKVLLIEQIPGPKALPILGNALEVNVEPRDLFQVISGGSYIWSQITPLMRVWAGPFPLIQLFKCSVVEV</sequence>
<proteinExistence type="predicted"/>
<keyword evidence="1" id="KW-0472">Membrane</keyword>
<protein>
    <recommendedName>
        <fullName evidence="4">Cytochrome P450</fullName>
    </recommendedName>
</protein>
<gene>
    <name evidence="2" type="ORF">Pmani_014705</name>
</gene>
<evidence type="ECO:0008006" key="4">
    <source>
        <dbReference type="Google" id="ProtNLM"/>
    </source>
</evidence>
<evidence type="ECO:0000313" key="2">
    <source>
        <dbReference type="EMBL" id="KAK4313962.1"/>
    </source>
</evidence>
<evidence type="ECO:0000256" key="1">
    <source>
        <dbReference type="SAM" id="Phobius"/>
    </source>
</evidence>
<dbReference type="EMBL" id="JAWZYT010001252">
    <property type="protein sequence ID" value="KAK4313962.1"/>
    <property type="molecule type" value="Genomic_DNA"/>
</dbReference>
<reference evidence="2" key="1">
    <citation type="submission" date="2023-11" db="EMBL/GenBank/DDBJ databases">
        <title>Genome assemblies of two species of porcelain crab, Petrolisthes cinctipes and Petrolisthes manimaculis (Anomura: Porcellanidae).</title>
        <authorList>
            <person name="Angst P."/>
        </authorList>
    </citation>
    <scope>NUCLEOTIDE SEQUENCE</scope>
    <source>
        <strain evidence="2">PB745_02</strain>
        <tissue evidence="2">Gill</tissue>
    </source>
</reference>
<keyword evidence="3" id="KW-1185">Reference proteome</keyword>